<evidence type="ECO:0000256" key="1">
    <source>
        <dbReference type="SAM" id="MobiDB-lite"/>
    </source>
</evidence>
<evidence type="ECO:0000313" key="3">
    <source>
        <dbReference type="EMBL" id="PZR15522.1"/>
    </source>
</evidence>
<dbReference type="SUPFAM" id="SSF54106">
    <property type="entry name" value="LysM domain"/>
    <property type="match status" value="1"/>
</dbReference>
<dbReference type="AlphaFoldDB" id="A0A2W5TLG6"/>
<proteinExistence type="predicted"/>
<dbReference type="Gene3D" id="3.90.1720.10">
    <property type="entry name" value="endopeptidase domain like (from Nostoc punctiforme)"/>
    <property type="match status" value="1"/>
</dbReference>
<accession>A0A2W5TLG6</accession>
<evidence type="ECO:0000259" key="2">
    <source>
        <dbReference type="PROSITE" id="PS51782"/>
    </source>
</evidence>
<dbReference type="EMBL" id="QFQP01000005">
    <property type="protein sequence ID" value="PZR15522.1"/>
    <property type="molecule type" value="Genomic_DNA"/>
</dbReference>
<dbReference type="PROSITE" id="PS51782">
    <property type="entry name" value="LYSM"/>
    <property type="match status" value="1"/>
</dbReference>
<dbReference type="SMART" id="SM00257">
    <property type="entry name" value="LysM"/>
    <property type="match status" value="1"/>
</dbReference>
<protein>
    <submittedName>
        <fullName evidence="3">LysM domain-containing protein</fullName>
    </submittedName>
</protein>
<feature type="domain" description="LysM" evidence="2">
    <location>
        <begin position="2"/>
        <end position="46"/>
    </location>
</feature>
<evidence type="ECO:0000313" key="4">
    <source>
        <dbReference type="Proteomes" id="UP000249061"/>
    </source>
</evidence>
<dbReference type="Proteomes" id="UP000249061">
    <property type="component" value="Unassembled WGS sequence"/>
</dbReference>
<reference evidence="3 4" key="1">
    <citation type="submission" date="2017-08" db="EMBL/GenBank/DDBJ databases">
        <title>Infants hospitalized years apart are colonized by the same room-sourced microbial strains.</title>
        <authorList>
            <person name="Brooks B."/>
            <person name="Olm M.R."/>
            <person name="Firek B.A."/>
            <person name="Baker R."/>
            <person name="Thomas B.C."/>
            <person name="Morowitz M.J."/>
            <person name="Banfield J.F."/>
        </authorList>
    </citation>
    <scope>NUCLEOTIDE SEQUENCE [LARGE SCALE GENOMIC DNA]</scope>
    <source>
        <strain evidence="3">S2_003_000_R2_14</strain>
    </source>
</reference>
<dbReference type="CDD" id="cd00118">
    <property type="entry name" value="LysM"/>
    <property type="match status" value="1"/>
</dbReference>
<feature type="compositionally biased region" description="Low complexity" evidence="1">
    <location>
        <begin position="56"/>
        <end position="68"/>
    </location>
</feature>
<sequence length="199" mass="21116">MATYRIKKGDNLNSIARRYGTTASALARANGIRNVNRIVAGSTIRVTGHSSVSSFTPARSSRTAAAAPVRGGSARGSGNLAANARRVAASMGGYRSKGLCATGVSRALARTYGISVRGNGNQIDNNLPRNRFRQVNMSLAQALRTPGLVLTWERTSTRLGRIYGHTAITAGDGRTSYSDFIERNTTNNGRSGLKIFAPI</sequence>
<organism evidence="3 4">
    <name type="scientific">Archangium gephyra</name>
    <dbReference type="NCBI Taxonomy" id="48"/>
    <lineage>
        <taxon>Bacteria</taxon>
        <taxon>Pseudomonadati</taxon>
        <taxon>Myxococcota</taxon>
        <taxon>Myxococcia</taxon>
        <taxon>Myxococcales</taxon>
        <taxon>Cystobacterineae</taxon>
        <taxon>Archangiaceae</taxon>
        <taxon>Archangium</taxon>
    </lineage>
</organism>
<dbReference type="Pfam" id="PF01476">
    <property type="entry name" value="LysM"/>
    <property type="match status" value="1"/>
</dbReference>
<name>A0A2W5TLG6_9BACT</name>
<dbReference type="PANTHER" id="PTHR33734">
    <property type="entry name" value="LYSM DOMAIN-CONTAINING GPI-ANCHORED PROTEIN 2"/>
    <property type="match status" value="1"/>
</dbReference>
<feature type="region of interest" description="Disordered" evidence="1">
    <location>
        <begin position="50"/>
        <end position="77"/>
    </location>
</feature>
<dbReference type="Gene3D" id="3.10.350.10">
    <property type="entry name" value="LysM domain"/>
    <property type="match status" value="1"/>
</dbReference>
<dbReference type="PANTHER" id="PTHR33734:SF22">
    <property type="entry name" value="MEMBRANE-BOUND LYTIC MUREIN TRANSGLYCOSYLASE D"/>
    <property type="match status" value="1"/>
</dbReference>
<dbReference type="InterPro" id="IPR036779">
    <property type="entry name" value="LysM_dom_sf"/>
</dbReference>
<dbReference type="InterPro" id="IPR018392">
    <property type="entry name" value="LysM"/>
</dbReference>
<comment type="caution">
    <text evidence="3">The sequence shown here is derived from an EMBL/GenBank/DDBJ whole genome shotgun (WGS) entry which is preliminary data.</text>
</comment>
<dbReference type="GO" id="GO:0008932">
    <property type="term" value="F:lytic endotransglycosylase activity"/>
    <property type="evidence" value="ECO:0007669"/>
    <property type="project" value="TreeGrafter"/>
</dbReference>
<gene>
    <name evidence="3" type="ORF">DI536_08720</name>
</gene>